<accession>W0L524</accession>
<dbReference type="KEGG" id="sfo:Z042_03775"/>
<keyword evidence="4" id="KW-0813">Transport</keyword>
<evidence type="ECO:0000256" key="10">
    <source>
        <dbReference type="ARBA" id="ARBA00023237"/>
    </source>
</evidence>
<dbReference type="PANTHER" id="PTHR35093:SF3">
    <property type="entry name" value="LONG-CHAIN FATTY ACID TRANSPORT PROTEIN"/>
    <property type="match status" value="1"/>
</dbReference>
<reference evidence="14 15" key="2">
    <citation type="submission" date="2015-03" db="EMBL/GenBank/DDBJ databases">
        <authorList>
            <person name="Chan K.-G."/>
        </authorList>
    </citation>
    <scope>NUCLEOTIDE SEQUENCE [LARGE SCALE GENOMIC DNA]</scope>
    <source>
        <strain evidence="14 15">RB-25</strain>
    </source>
</reference>
<comment type="subcellular location">
    <subcellularLocation>
        <location evidence="1">Cell outer membrane</location>
        <topology evidence="1">Multi-pass membrane protein</topology>
    </subcellularLocation>
</comment>
<dbReference type="Gene3D" id="2.40.160.60">
    <property type="entry name" value="Outer membrane protein transport protein (OMPP1/FadL/TodX)"/>
    <property type="match status" value="1"/>
</dbReference>
<protein>
    <recommendedName>
        <fullName evidence="3">Long-chain fatty acid transport protein</fullName>
    </recommendedName>
    <alternativeName>
        <fullName evidence="12">Outer membrane FadL protein</fullName>
    </alternativeName>
    <alternativeName>
        <fullName evidence="11">Outer membrane flp protein</fullName>
    </alternativeName>
</protein>
<keyword evidence="7 13" id="KW-0732">Signal</keyword>
<dbReference type="STRING" id="1441930.Z042_03775"/>
<feature type="chain" id="PRO_5004791695" description="Long-chain fatty acid transport protein" evidence="13">
    <location>
        <begin position="26"/>
        <end position="444"/>
    </location>
</feature>
<evidence type="ECO:0000256" key="11">
    <source>
        <dbReference type="ARBA" id="ARBA00031886"/>
    </source>
</evidence>
<dbReference type="PATRIC" id="fig|1441930.4.peg.755"/>
<dbReference type="Proteomes" id="UP000019030">
    <property type="component" value="Chromosome"/>
</dbReference>
<dbReference type="AlphaFoldDB" id="W0L524"/>
<keyword evidence="10" id="KW-0998">Cell outer membrane</keyword>
<dbReference type="SUPFAM" id="SSF56935">
    <property type="entry name" value="Porins"/>
    <property type="match status" value="1"/>
</dbReference>
<keyword evidence="15" id="KW-1185">Reference proteome</keyword>
<evidence type="ECO:0000256" key="9">
    <source>
        <dbReference type="ARBA" id="ARBA00023136"/>
    </source>
</evidence>
<comment type="similarity">
    <text evidence="2">Belongs to the OmpP1/FadL family.</text>
</comment>
<dbReference type="GO" id="GO:0009279">
    <property type="term" value="C:cell outer membrane"/>
    <property type="evidence" value="ECO:0007669"/>
    <property type="project" value="UniProtKB-SubCell"/>
</dbReference>
<dbReference type="OrthoDB" id="19849at2"/>
<dbReference type="FunFam" id="2.40.160.60:FF:000001">
    <property type="entry name" value="Long-chain fatty acid transporter FadL"/>
    <property type="match status" value="1"/>
</dbReference>
<dbReference type="EMBL" id="CP007044">
    <property type="protein sequence ID" value="AHG18826.1"/>
    <property type="molecule type" value="Genomic_DNA"/>
</dbReference>
<keyword evidence="5" id="KW-1134">Transmembrane beta strand</keyword>
<evidence type="ECO:0000313" key="15">
    <source>
        <dbReference type="Proteomes" id="UP000019030"/>
    </source>
</evidence>
<keyword evidence="9" id="KW-0472">Membrane</keyword>
<evidence type="ECO:0000256" key="3">
    <source>
        <dbReference type="ARBA" id="ARBA00015869"/>
    </source>
</evidence>
<dbReference type="NCBIfam" id="NF007988">
    <property type="entry name" value="PRK10716.1"/>
    <property type="match status" value="1"/>
</dbReference>
<dbReference type="eggNOG" id="COG2067">
    <property type="taxonomic scope" value="Bacteria"/>
</dbReference>
<dbReference type="RefSeq" id="WP_037406925.1">
    <property type="nucleotide sequence ID" value="NZ_CP007044.2"/>
</dbReference>
<evidence type="ECO:0000256" key="7">
    <source>
        <dbReference type="ARBA" id="ARBA00022729"/>
    </source>
</evidence>
<evidence type="ECO:0000256" key="6">
    <source>
        <dbReference type="ARBA" id="ARBA00022692"/>
    </source>
</evidence>
<sequence>MSQKNLFTKSALAAAVAIISSNVYAAGFQLNEFSSVGLGRAYSGEGAMADSAASASRNPATMMMFDRPTISAGAVFINPDVDISGTSPSGASLDAKNIAPTAWVPNLHYVHPLNEQWAVGGSVVSNYGLSTEFSDSYPAGSVGGKTDLTTLNLSLNAAYRLNQNFSFGLGVDAVYADAEISRTAGDLPLLIAGQGLQTGQLTPQQAAQIASIPANTQITHLEGTKWGYGWHAGILYQVDDNNRYGFTYRSKIKIDFDGDYRSNLPAQFNPLLGPVGLPVGTSGQTVPGSLELNLPEMWEVSGYNKVAAQWAIHYSMAYTSWSQFQELRAVDNNGQTLFQKHEGFRDAYRMALGTTYFYDDNWTFRTGVAFDQTPVPAANRSISIPDQNRTWLSAGTTYAFNKDASVDVGIAYMHGQKVTINEGPYTFESEGSAWLYGANFNYRF</sequence>
<organism evidence="14 15">
    <name type="scientific">Chania multitudinisentens RB-25</name>
    <dbReference type="NCBI Taxonomy" id="1441930"/>
    <lineage>
        <taxon>Bacteria</taxon>
        <taxon>Pseudomonadati</taxon>
        <taxon>Pseudomonadota</taxon>
        <taxon>Gammaproteobacteria</taxon>
        <taxon>Enterobacterales</taxon>
        <taxon>Yersiniaceae</taxon>
        <taxon>Chania</taxon>
    </lineage>
</organism>
<keyword evidence="8" id="KW-0445">Lipid transport</keyword>
<dbReference type="PANTHER" id="PTHR35093">
    <property type="entry name" value="OUTER MEMBRANE PROTEIN NMB0088-RELATED"/>
    <property type="match status" value="1"/>
</dbReference>
<dbReference type="HOGENOM" id="CLU_035981_0_0_6"/>
<evidence type="ECO:0000256" key="2">
    <source>
        <dbReference type="ARBA" id="ARBA00008163"/>
    </source>
</evidence>
<dbReference type="Pfam" id="PF03349">
    <property type="entry name" value="Toluene_X"/>
    <property type="match status" value="1"/>
</dbReference>
<gene>
    <name evidence="14" type="ORF">Z042_03775</name>
</gene>
<keyword evidence="6" id="KW-0812">Transmembrane</keyword>
<reference evidence="14 15" key="1">
    <citation type="submission" date="2014-01" db="EMBL/GenBank/DDBJ databases">
        <title>Isolation of Serratia multitudinisentens RB-25 from Ex-Landfill site.</title>
        <authorList>
            <person name="Robson E.H.J."/>
        </authorList>
    </citation>
    <scope>NUCLEOTIDE SEQUENCE [LARGE SCALE GENOMIC DNA]</scope>
    <source>
        <strain evidence="14 15">RB-25</strain>
    </source>
</reference>
<evidence type="ECO:0000256" key="8">
    <source>
        <dbReference type="ARBA" id="ARBA00023055"/>
    </source>
</evidence>
<evidence type="ECO:0000256" key="5">
    <source>
        <dbReference type="ARBA" id="ARBA00022452"/>
    </source>
</evidence>
<proteinExistence type="inferred from homology"/>
<dbReference type="GO" id="GO:0015483">
    <property type="term" value="F:long-chain fatty acid transporting porin activity"/>
    <property type="evidence" value="ECO:0007669"/>
    <property type="project" value="TreeGrafter"/>
</dbReference>
<dbReference type="InterPro" id="IPR005017">
    <property type="entry name" value="OMPP1/FadL/TodX"/>
</dbReference>
<evidence type="ECO:0000313" key="14">
    <source>
        <dbReference type="EMBL" id="AHG18826.1"/>
    </source>
</evidence>
<name>W0L524_9GAMM</name>
<feature type="signal peptide" evidence="13">
    <location>
        <begin position="1"/>
        <end position="25"/>
    </location>
</feature>
<evidence type="ECO:0000256" key="13">
    <source>
        <dbReference type="SAM" id="SignalP"/>
    </source>
</evidence>
<evidence type="ECO:0000256" key="1">
    <source>
        <dbReference type="ARBA" id="ARBA00004571"/>
    </source>
</evidence>
<evidence type="ECO:0000256" key="12">
    <source>
        <dbReference type="ARBA" id="ARBA00033358"/>
    </source>
</evidence>
<evidence type="ECO:0000256" key="4">
    <source>
        <dbReference type="ARBA" id="ARBA00022448"/>
    </source>
</evidence>